<dbReference type="GO" id="GO:0005634">
    <property type="term" value="C:nucleus"/>
    <property type="evidence" value="ECO:0007669"/>
    <property type="project" value="UniProtKB-SubCell"/>
</dbReference>
<dbReference type="PANTHER" id="PTHR40626:SF11">
    <property type="entry name" value="ZINC FINGER PROTEIN YPR022C"/>
    <property type="match status" value="1"/>
</dbReference>
<keyword evidence="3" id="KW-0677">Repeat</keyword>
<dbReference type="InterPro" id="IPR007219">
    <property type="entry name" value="XnlR_reg_dom"/>
</dbReference>
<evidence type="ECO:0000256" key="5">
    <source>
        <dbReference type="ARBA" id="ARBA00022833"/>
    </source>
</evidence>
<evidence type="ECO:0000256" key="4">
    <source>
        <dbReference type="ARBA" id="ARBA00022771"/>
    </source>
</evidence>
<dbReference type="InterPro" id="IPR051059">
    <property type="entry name" value="VerF-like"/>
</dbReference>
<feature type="domain" description="Xylanolytic transcriptional activator regulatory" evidence="7">
    <location>
        <begin position="55"/>
        <end position="187"/>
    </location>
</feature>
<evidence type="ECO:0000259" key="7">
    <source>
        <dbReference type="Pfam" id="PF04082"/>
    </source>
</evidence>
<dbReference type="GO" id="GO:0000785">
    <property type="term" value="C:chromatin"/>
    <property type="evidence" value="ECO:0007669"/>
    <property type="project" value="TreeGrafter"/>
</dbReference>
<reference evidence="8 9" key="1">
    <citation type="journal article" date="2018" name="Nat. Ecol. Evol.">
        <title>Pezizomycetes genomes reveal the molecular basis of ectomycorrhizal truffle lifestyle.</title>
        <authorList>
            <person name="Murat C."/>
            <person name="Payen T."/>
            <person name="Noel B."/>
            <person name="Kuo A."/>
            <person name="Morin E."/>
            <person name="Chen J."/>
            <person name="Kohler A."/>
            <person name="Krizsan K."/>
            <person name="Balestrini R."/>
            <person name="Da Silva C."/>
            <person name="Montanini B."/>
            <person name="Hainaut M."/>
            <person name="Levati E."/>
            <person name="Barry K.W."/>
            <person name="Belfiori B."/>
            <person name="Cichocki N."/>
            <person name="Clum A."/>
            <person name="Dockter R.B."/>
            <person name="Fauchery L."/>
            <person name="Guy J."/>
            <person name="Iotti M."/>
            <person name="Le Tacon F."/>
            <person name="Lindquist E.A."/>
            <person name="Lipzen A."/>
            <person name="Malagnac F."/>
            <person name="Mello A."/>
            <person name="Molinier V."/>
            <person name="Miyauchi S."/>
            <person name="Poulain J."/>
            <person name="Riccioni C."/>
            <person name="Rubini A."/>
            <person name="Sitrit Y."/>
            <person name="Splivallo R."/>
            <person name="Traeger S."/>
            <person name="Wang M."/>
            <person name="Zifcakova L."/>
            <person name="Wipf D."/>
            <person name="Zambonelli A."/>
            <person name="Paolocci F."/>
            <person name="Nowrousian M."/>
            <person name="Ottonello S."/>
            <person name="Baldrian P."/>
            <person name="Spatafora J.W."/>
            <person name="Henrissat B."/>
            <person name="Nagy L.G."/>
            <person name="Aury J.M."/>
            <person name="Wincker P."/>
            <person name="Grigoriev I.V."/>
            <person name="Bonfante P."/>
            <person name="Martin F.M."/>
        </authorList>
    </citation>
    <scope>NUCLEOTIDE SEQUENCE [LARGE SCALE GENOMIC DNA]</scope>
    <source>
        <strain evidence="8 9">ATCC MYA-4762</strain>
    </source>
</reference>
<sequence>MGKQLWESGWIVLERWIERGSEQDDLNEGSLAQLFKEEEIEDEEPGSKKSHREGRLCVLQAFVLFEFYGLFSQDREAEKKARVLHFRCTEIAREHGYLKEMQLPPNYDELPLQKQWEFFIECESRKRTAYSLYILDCNLSLLFNTPRLLRLQELKFLSLPCDDELFEAPTAQEWDAVRRKHGSSTFLLLDGSGVYLSSRKEKILFGAIYKMLIQGGGRLEKEYIDTGANTKLNDYAAYLMVIGVIMEILALTQRVAEEEEEPNLFTGRGGKTVVIFGQDKAQEIERLRRALDTVGKLPRFNYVLELENQLPYDLLRFSLEMEGAFDESVKMVAPIPLQLQGCAKSFYVAWHLAHIMLVIPDRMCLRNEETPLDMHTSFAHILLETKDRLEKVSRCSPPPGPQGNIDCANAAASSWGLGQGHMLFSQVFESKIAPHLFAILRFTGKSDGHAFDMWDAEFPTVLGMVFKALVVVWELIVRVRREEEERRTVTQAIPPPLLGPFTQNTGGQPMDVFGSAWVNPMHSSAEWMYSGMGPNYSVTAYFPWNPNTTLHPNQYNQHYHQEQQDIKPNILTIQAQELQQQYQQQRRTKSPGENFLQEILEFVKYHETLDDDTMSTGELLEWRFLRWMRQVFDEIDGWDVGRAVVRVMDTQLGNEDEEV</sequence>
<keyword evidence="5" id="KW-0862">Zinc</keyword>
<organism evidence="8 9">
    <name type="scientific">Terfezia boudieri ATCC MYA-4762</name>
    <dbReference type="NCBI Taxonomy" id="1051890"/>
    <lineage>
        <taxon>Eukaryota</taxon>
        <taxon>Fungi</taxon>
        <taxon>Dikarya</taxon>
        <taxon>Ascomycota</taxon>
        <taxon>Pezizomycotina</taxon>
        <taxon>Pezizomycetes</taxon>
        <taxon>Pezizales</taxon>
        <taxon>Pezizaceae</taxon>
        <taxon>Terfezia</taxon>
    </lineage>
</organism>
<protein>
    <recommendedName>
        <fullName evidence="7">Xylanolytic transcriptional activator regulatory domain-containing protein</fullName>
    </recommendedName>
</protein>
<keyword evidence="4" id="KW-0863">Zinc-finger</keyword>
<gene>
    <name evidence="8" type="ORF">L211DRAFT_833159</name>
</gene>
<keyword evidence="6" id="KW-0539">Nucleus</keyword>
<evidence type="ECO:0000313" key="8">
    <source>
        <dbReference type="EMBL" id="RPB28172.1"/>
    </source>
</evidence>
<dbReference type="STRING" id="1051890.A0A3N4M467"/>
<dbReference type="GO" id="GO:0008270">
    <property type="term" value="F:zinc ion binding"/>
    <property type="evidence" value="ECO:0007669"/>
    <property type="project" value="UniProtKB-KW"/>
</dbReference>
<evidence type="ECO:0000256" key="6">
    <source>
        <dbReference type="ARBA" id="ARBA00023242"/>
    </source>
</evidence>
<dbReference type="InParanoid" id="A0A3N4M467"/>
<proteinExistence type="predicted"/>
<evidence type="ECO:0000313" key="9">
    <source>
        <dbReference type="Proteomes" id="UP000267821"/>
    </source>
</evidence>
<accession>A0A3N4M467</accession>
<evidence type="ECO:0000256" key="3">
    <source>
        <dbReference type="ARBA" id="ARBA00022737"/>
    </source>
</evidence>
<dbReference type="OrthoDB" id="1405595at2759"/>
<dbReference type="CDD" id="cd12148">
    <property type="entry name" value="fungal_TF_MHR"/>
    <property type="match status" value="1"/>
</dbReference>
<dbReference type="EMBL" id="ML121529">
    <property type="protein sequence ID" value="RPB28172.1"/>
    <property type="molecule type" value="Genomic_DNA"/>
</dbReference>
<dbReference type="GO" id="GO:0006351">
    <property type="term" value="P:DNA-templated transcription"/>
    <property type="evidence" value="ECO:0007669"/>
    <property type="project" value="InterPro"/>
</dbReference>
<dbReference type="GO" id="GO:0000978">
    <property type="term" value="F:RNA polymerase II cis-regulatory region sequence-specific DNA binding"/>
    <property type="evidence" value="ECO:0007669"/>
    <property type="project" value="InterPro"/>
</dbReference>
<evidence type="ECO:0000256" key="1">
    <source>
        <dbReference type="ARBA" id="ARBA00004123"/>
    </source>
</evidence>
<name>A0A3N4M467_9PEZI</name>
<keyword evidence="2" id="KW-0479">Metal-binding</keyword>
<dbReference type="Proteomes" id="UP000267821">
    <property type="component" value="Unassembled WGS sequence"/>
</dbReference>
<dbReference type="GO" id="GO:0000981">
    <property type="term" value="F:DNA-binding transcription factor activity, RNA polymerase II-specific"/>
    <property type="evidence" value="ECO:0007669"/>
    <property type="project" value="InterPro"/>
</dbReference>
<evidence type="ECO:0000256" key="2">
    <source>
        <dbReference type="ARBA" id="ARBA00022723"/>
    </source>
</evidence>
<dbReference type="Pfam" id="PF04082">
    <property type="entry name" value="Fungal_trans"/>
    <property type="match status" value="1"/>
</dbReference>
<dbReference type="AlphaFoldDB" id="A0A3N4M467"/>
<comment type="subcellular location">
    <subcellularLocation>
        <location evidence="1">Nucleus</location>
    </subcellularLocation>
</comment>
<keyword evidence="9" id="KW-1185">Reference proteome</keyword>
<dbReference type="PANTHER" id="PTHR40626">
    <property type="entry name" value="MIP31509P"/>
    <property type="match status" value="1"/>
</dbReference>